<accession>A0A3M8P5G1</accession>
<evidence type="ECO:0000313" key="4">
    <source>
        <dbReference type="Proteomes" id="UP000275473"/>
    </source>
</evidence>
<reference evidence="3 4" key="1">
    <citation type="journal article" date="2018" name="Int. J. Syst. Evol. Microbiol.">
        <title>Planococcus salinus sp. nov., a moderately halophilic bacterium isolated from a saline-alkali soil.</title>
        <authorList>
            <person name="Gan L."/>
        </authorList>
    </citation>
    <scope>NUCLEOTIDE SEQUENCE [LARGE SCALE GENOMIC DNA]</scope>
    <source>
        <strain evidence="3 4">LCB217</strain>
    </source>
</reference>
<feature type="transmembrane region" description="Helical" evidence="1">
    <location>
        <begin position="131"/>
        <end position="154"/>
    </location>
</feature>
<feature type="transmembrane region" description="Helical" evidence="1">
    <location>
        <begin position="368"/>
        <end position="386"/>
    </location>
</feature>
<feature type="domain" description="TRAP C4-dicarboxylate transport system permease DctM subunit" evidence="2">
    <location>
        <begin position="115"/>
        <end position="548"/>
    </location>
</feature>
<feature type="transmembrane region" description="Helical" evidence="1">
    <location>
        <begin position="12"/>
        <end position="36"/>
    </location>
</feature>
<evidence type="ECO:0000256" key="1">
    <source>
        <dbReference type="SAM" id="Phobius"/>
    </source>
</evidence>
<dbReference type="PANTHER" id="PTHR43849">
    <property type="entry name" value="BLL3936 PROTEIN"/>
    <property type="match status" value="1"/>
</dbReference>
<dbReference type="OrthoDB" id="9759894at2"/>
<evidence type="ECO:0000313" key="3">
    <source>
        <dbReference type="EMBL" id="RNF38926.1"/>
    </source>
</evidence>
<sequence>MQQRLNRFWGSVVILLTVIGVSITINQLFYLGIFGFNPINSAYLYYLLAMFMPIAFIIHPFSKKKEDQRVKWYDVLLMVISFVIPFYMGWNAQQIISEGWEYISPTIATVFSVIFWFVLLEALRRVAGLPIMIISGVFSFYPLISGAVPIGFLSGQTFDFLTTARNHVMSTNSIIGIPFDTVGSLLIGFMLFGVVLTASGGGDFFFNLAQSVFGRFRGGAAKVSVVSSAFFGMLSGSAISNTITTGAMTIPSMKKAGYPPHYAGAIEATASTGGTIAPPIMGSAAFIMASFIGVPYIEIAMAAAIPAFLYFFALLIQADGYAAKNNLKGIPRAQLPSLGKTLKTGWPFLTALVLLTYLLVVMRNEGQAPFYVSLLLFALAMTRKETRFTKEKFYNLGIDAGKILTDLTCLIAGIGFIVGALSITGVSFSFSRELVSVAGDSMFLILVAGAITSFVLGMGMTVSAVYIFLAVVMAPALVQLGIDPIAAHLFVLYWATVSYITPPVALASFAAAGIAKSSPMKTGFTSVRLGIVTFLVPFIIVYNPALIGRAEVSEVIMVAGTALIGVFTLSSALEGYIMGAGIIKNKVLRLSLGAASLMIIVPFIYISLIGIGISLVLFFLIRLSNKNAVRSEEVIT</sequence>
<feature type="transmembrane region" description="Helical" evidence="1">
    <location>
        <begin position="276"/>
        <end position="297"/>
    </location>
</feature>
<feature type="transmembrane region" description="Helical" evidence="1">
    <location>
        <begin position="555"/>
        <end position="577"/>
    </location>
</feature>
<feature type="transmembrane region" description="Helical" evidence="1">
    <location>
        <begin position="407"/>
        <end position="430"/>
    </location>
</feature>
<dbReference type="NCBIfam" id="TIGR02123">
    <property type="entry name" value="TRAP_fused"/>
    <property type="match status" value="1"/>
</dbReference>
<organism evidence="3 4">
    <name type="scientific">Planococcus salinus</name>
    <dbReference type="NCBI Taxonomy" id="1848460"/>
    <lineage>
        <taxon>Bacteria</taxon>
        <taxon>Bacillati</taxon>
        <taxon>Bacillota</taxon>
        <taxon>Bacilli</taxon>
        <taxon>Bacillales</taxon>
        <taxon>Caryophanaceae</taxon>
        <taxon>Planococcus</taxon>
    </lineage>
</organism>
<feature type="transmembrane region" description="Helical" evidence="1">
    <location>
        <begin position="102"/>
        <end position="119"/>
    </location>
</feature>
<dbReference type="InterPro" id="IPR010656">
    <property type="entry name" value="DctM"/>
</dbReference>
<feature type="transmembrane region" description="Helical" evidence="1">
    <location>
        <begin position="42"/>
        <end position="61"/>
    </location>
</feature>
<keyword evidence="1" id="KW-1133">Transmembrane helix</keyword>
<dbReference type="EMBL" id="RIAX01000009">
    <property type="protein sequence ID" value="RNF38926.1"/>
    <property type="molecule type" value="Genomic_DNA"/>
</dbReference>
<comment type="caution">
    <text evidence="3">The sequence shown here is derived from an EMBL/GenBank/DDBJ whole genome shotgun (WGS) entry which is preliminary data.</text>
</comment>
<feature type="transmembrane region" description="Helical" evidence="1">
    <location>
        <begin position="597"/>
        <end position="621"/>
    </location>
</feature>
<feature type="transmembrane region" description="Helical" evidence="1">
    <location>
        <begin position="73"/>
        <end position="90"/>
    </location>
</feature>
<proteinExistence type="predicted"/>
<dbReference type="RefSeq" id="WP_123165982.1">
    <property type="nucleotide sequence ID" value="NZ_RIAX01000009.1"/>
</dbReference>
<name>A0A3M8P5G1_9BACL</name>
<evidence type="ECO:0000259" key="2">
    <source>
        <dbReference type="Pfam" id="PF06808"/>
    </source>
</evidence>
<keyword evidence="4" id="KW-1185">Reference proteome</keyword>
<feature type="transmembrane region" description="Helical" evidence="1">
    <location>
        <begin position="344"/>
        <end position="362"/>
    </location>
</feature>
<gene>
    <name evidence="3" type="ORF">EEX84_12465</name>
</gene>
<feature type="transmembrane region" description="Helical" evidence="1">
    <location>
        <begin position="303"/>
        <end position="323"/>
    </location>
</feature>
<feature type="transmembrane region" description="Helical" evidence="1">
    <location>
        <begin position="527"/>
        <end position="548"/>
    </location>
</feature>
<feature type="transmembrane region" description="Helical" evidence="1">
    <location>
        <begin position="174"/>
        <end position="198"/>
    </location>
</feature>
<protein>
    <submittedName>
        <fullName evidence="3">TRAP transporter permease</fullName>
    </submittedName>
</protein>
<dbReference type="PANTHER" id="PTHR43849:SF2">
    <property type="entry name" value="BLL3936 PROTEIN"/>
    <property type="match status" value="1"/>
</dbReference>
<feature type="transmembrane region" description="Helical" evidence="1">
    <location>
        <begin position="442"/>
        <end position="469"/>
    </location>
</feature>
<dbReference type="InterPro" id="IPR011853">
    <property type="entry name" value="TRAP_DctM-Dct_fused"/>
</dbReference>
<keyword evidence="1" id="KW-0812">Transmembrane</keyword>
<keyword evidence="1" id="KW-0472">Membrane</keyword>
<feature type="transmembrane region" description="Helical" evidence="1">
    <location>
        <begin position="490"/>
        <end position="515"/>
    </location>
</feature>
<dbReference type="AlphaFoldDB" id="A0A3M8P5G1"/>
<dbReference type="Proteomes" id="UP000275473">
    <property type="component" value="Unassembled WGS sequence"/>
</dbReference>
<dbReference type="Pfam" id="PF06808">
    <property type="entry name" value="DctM"/>
    <property type="match status" value="1"/>
</dbReference>